<dbReference type="InterPro" id="IPR007718">
    <property type="entry name" value="Srp40_C"/>
</dbReference>
<feature type="region of interest" description="Disordered" evidence="1">
    <location>
        <begin position="44"/>
        <end position="71"/>
    </location>
</feature>
<dbReference type="STRING" id="1095629.A0A0C9YCS3"/>
<reference evidence="3 4" key="1">
    <citation type="submission" date="2014-04" db="EMBL/GenBank/DDBJ databases">
        <authorList>
            <consortium name="DOE Joint Genome Institute"/>
            <person name="Kuo A."/>
            <person name="Kohler A."/>
            <person name="Nagy L.G."/>
            <person name="Floudas D."/>
            <person name="Copeland A."/>
            <person name="Barry K.W."/>
            <person name="Cichocki N."/>
            <person name="Veneault-Fourrey C."/>
            <person name="LaButti K."/>
            <person name="Lindquist E.A."/>
            <person name="Lipzen A."/>
            <person name="Lundell T."/>
            <person name="Morin E."/>
            <person name="Murat C."/>
            <person name="Sun H."/>
            <person name="Tunlid A."/>
            <person name="Henrissat B."/>
            <person name="Grigoriev I.V."/>
            <person name="Hibbett D.S."/>
            <person name="Martin F."/>
            <person name="Nordberg H.P."/>
            <person name="Cantor M.N."/>
            <person name="Hua S.X."/>
        </authorList>
    </citation>
    <scope>NUCLEOTIDE SEQUENCE [LARGE SCALE GENOMIC DNA]</scope>
    <source>
        <strain evidence="3 4">LaAM-08-1</strain>
    </source>
</reference>
<evidence type="ECO:0000256" key="1">
    <source>
        <dbReference type="SAM" id="MobiDB-lite"/>
    </source>
</evidence>
<dbReference type="GO" id="GO:0005654">
    <property type="term" value="C:nucleoplasm"/>
    <property type="evidence" value="ECO:0007669"/>
    <property type="project" value="TreeGrafter"/>
</dbReference>
<sequence length="71" mass="8058">MRVRPETVAMNTFVDNRYEAKAGASNDYGQRAHSDLIVTRGAGFRKEKNKKKRGSYRGGEITMDSHSFKFS</sequence>
<organism evidence="3 4">
    <name type="scientific">Laccaria amethystina LaAM-08-1</name>
    <dbReference type="NCBI Taxonomy" id="1095629"/>
    <lineage>
        <taxon>Eukaryota</taxon>
        <taxon>Fungi</taxon>
        <taxon>Dikarya</taxon>
        <taxon>Basidiomycota</taxon>
        <taxon>Agaricomycotina</taxon>
        <taxon>Agaricomycetes</taxon>
        <taxon>Agaricomycetidae</taxon>
        <taxon>Agaricales</taxon>
        <taxon>Agaricineae</taxon>
        <taxon>Hydnangiaceae</taxon>
        <taxon>Laccaria</taxon>
    </lineage>
</organism>
<reference evidence="4" key="2">
    <citation type="submission" date="2015-01" db="EMBL/GenBank/DDBJ databases">
        <title>Evolutionary Origins and Diversification of the Mycorrhizal Mutualists.</title>
        <authorList>
            <consortium name="DOE Joint Genome Institute"/>
            <consortium name="Mycorrhizal Genomics Consortium"/>
            <person name="Kohler A."/>
            <person name="Kuo A."/>
            <person name="Nagy L.G."/>
            <person name="Floudas D."/>
            <person name="Copeland A."/>
            <person name="Barry K.W."/>
            <person name="Cichocki N."/>
            <person name="Veneault-Fourrey C."/>
            <person name="LaButti K."/>
            <person name="Lindquist E.A."/>
            <person name="Lipzen A."/>
            <person name="Lundell T."/>
            <person name="Morin E."/>
            <person name="Murat C."/>
            <person name="Riley R."/>
            <person name="Ohm R."/>
            <person name="Sun H."/>
            <person name="Tunlid A."/>
            <person name="Henrissat B."/>
            <person name="Grigoriev I.V."/>
            <person name="Hibbett D.S."/>
            <person name="Martin F."/>
        </authorList>
    </citation>
    <scope>NUCLEOTIDE SEQUENCE [LARGE SCALE GENOMIC DNA]</scope>
    <source>
        <strain evidence="4">LaAM-08-1</strain>
    </source>
</reference>
<dbReference type="GO" id="GO:0005730">
    <property type="term" value="C:nucleolus"/>
    <property type="evidence" value="ECO:0007669"/>
    <property type="project" value="InterPro"/>
</dbReference>
<name>A0A0C9YCS3_9AGAR</name>
<accession>A0A0C9YCS3</accession>
<keyword evidence="4" id="KW-1185">Reference proteome</keyword>
<dbReference type="Pfam" id="PF05022">
    <property type="entry name" value="SRP40_C"/>
    <property type="match status" value="1"/>
</dbReference>
<feature type="domain" description="Srp40 C-terminal" evidence="2">
    <location>
        <begin position="2"/>
        <end position="70"/>
    </location>
</feature>
<dbReference type="AlphaFoldDB" id="A0A0C9YCS3"/>
<dbReference type="PANTHER" id="PTHR23216">
    <property type="entry name" value="NUCLEOLAR AND COILED-BODY PHOSPHOPROTEIN 1"/>
    <property type="match status" value="1"/>
</dbReference>
<evidence type="ECO:0000259" key="2">
    <source>
        <dbReference type="Pfam" id="PF05022"/>
    </source>
</evidence>
<dbReference type="EMBL" id="KN838543">
    <property type="protein sequence ID" value="KIK08162.1"/>
    <property type="molecule type" value="Genomic_DNA"/>
</dbReference>
<dbReference type="PANTHER" id="PTHR23216:SF1">
    <property type="entry name" value="NUCLEOLAR AND COILED-BODY PHOSPHOPROTEIN 1"/>
    <property type="match status" value="1"/>
</dbReference>
<dbReference type="Proteomes" id="UP000054477">
    <property type="component" value="Unassembled WGS sequence"/>
</dbReference>
<dbReference type="OrthoDB" id="5599646at2759"/>
<evidence type="ECO:0000313" key="3">
    <source>
        <dbReference type="EMBL" id="KIK08162.1"/>
    </source>
</evidence>
<evidence type="ECO:0000313" key="4">
    <source>
        <dbReference type="Proteomes" id="UP000054477"/>
    </source>
</evidence>
<dbReference type="InterPro" id="IPR039191">
    <property type="entry name" value="Nopp140-like"/>
</dbReference>
<gene>
    <name evidence="3" type="ORF">K443DRAFT_85823</name>
</gene>
<dbReference type="HOGENOM" id="CLU_185458_0_0_1"/>
<protein>
    <recommendedName>
        <fullName evidence="2">Srp40 C-terminal domain-containing protein</fullName>
    </recommendedName>
</protein>
<proteinExistence type="predicted"/>